<proteinExistence type="predicted"/>
<name>A0ACA9USV6_BIOOC</name>
<keyword evidence="2" id="KW-1185">Reference proteome</keyword>
<accession>A0ACA9USV6</accession>
<reference evidence="1" key="1">
    <citation type="submission" date="2020-04" db="EMBL/GenBank/DDBJ databases">
        <authorList>
            <person name="Broberg M."/>
        </authorList>
    </citation>
    <scope>NUCLEOTIDE SEQUENCE</scope>
</reference>
<protein>
    <submittedName>
        <fullName evidence="1">Uncharacterized protein</fullName>
    </submittedName>
</protein>
<dbReference type="Proteomes" id="UP000836387">
    <property type="component" value="Unassembled WGS sequence"/>
</dbReference>
<evidence type="ECO:0000313" key="2">
    <source>
        <dbReference type="Proteomes" id="UP000836387"/>
    </source>
</evidence>
<dbReference type="EMBL" id="CADEHS020000579">
    <property type="protein sequence ID" value="CAG9955369.1"/>
    <property type="molecule type" value="Genomic_DNA"/>
</dbReference>
<organism evidence="1 2">
    <name type="scientific">Clonostachys rosea f. rosea IK726</name>
    <dbReference type="NCBI Taxonomy" id="1349383"/>
    <lineage>
        <taxon>Eukaryota</taxon>
        <taxon>Fungi</taxon>
        <taxon>Dikarya</taxon>
        <taxon>Ascomycota</taxon>
        <taxon>Pezizomycotina</taxon>
        <taxon>Sordariomycetes</taxon>
        <taxon>Hypocreomycetidae</taxon>
        <taxon>Hypocreales</taxon>
        <taxon>Bionectriaceae</taxon>
        <taxon>Clonostachys</taxon>
    </lineage>
</organism>
<evidence type="ECO:0000313" key="1">
    <source>
        <dbReference type="EMBL" id="CAG9955369.1"/>
    </source>
</evidence>
<sequence length="15" mass="1782">MYVQGLDINMIQPEM</sequence>
<reference evidence="1" key="2">
    <citation type="submission" date="2021-10" db="EMBL/GenBank/DDBJ databases">
        <authorList>
            <person name="Piombo E."/>
        </authorList>
    </citation>
    <scope>NUCLEOTIDE SEQUENCE</scope>
</reference>
<comment type="caution">
    <text evidence="1">The sequence shown here is derived from an EMBL/GenBank/DDBJ whole genome shotgun (WGS) entry which is preliminary data.</text>
</comment>
<gene>
    <name evidence="1" type="ORF">CRV2_00019437</name>
</gene>